<geneLocation type="plasmid" evidence="2">
    <name>prgalie4872c</name>
</geneLocation>
<gene>
    <name evidence="1" type="ORF">IE4872_PC00336</name>
</gene>
<accession>A0A1L5NR37</accession>
<protein>
    <submittedName>
        <fullName evidence="1">Uncharacterized protein</fullName>
    </submittedName>
</protein>
<evidence type="ECO:0000313" key="1">
    <source>
        <dbReference type="EMBL" id="APO70357.1"/>
    </source>
</evidence>
<evidence type="ECO:0000313" key="2">
    <source>
        <dbReference type="Proteomes" id="UP000184749"/>
    </source>
</evidence>
<reference evidence="1 2" key="1">
    <citation type="submission" date="2016-09" db="EMBL/GenBank/DDBJ databases">
        <title>The complete genome sequences of Rhizobium gallicum, symbiovars gallicum and phaseoli, symbionts associated to common bean (Phaseolus vulgaris).</title>
        <authorList>
            <person name="Bustos P."/>
            <person name="Santamaria R.I."/>
            <person name="Perez-Carrascal O.M."/>
            <person name="Juarez S."/>
            <person name="Lozano L."/>
            <person name="Martinez-Flores I."/>
            <person name="Martinez-Romero E."/>
            <person name="Cevallos M."/>
            <person name="Romero D."/>
            <person name="Davila G."/>
            <person name="Gonzalez V."/>
        </authorList>
    </citation>
    <scope>NUCLEOTIDE SEQUENCE [LARGE SCALE GENOMIC DNA]</scope>
    <source>
        <strain evidence="1 2">IE4872</strain>
        <plasmid evidence="2">prgalie4872c</plasmid>
    </source>
</reference>
<sequence length="59" mass="6190">MADLRSDVRDVDRCMLDVVLADASARAPTSLVGTLSPSACSLAKRPLPTLIVLEGCTFA</sequence>
<dbReference type="AlphaFoldDB" id="A0A1L5NR37"/>
<dbReference type="EMBL" id="CP017104">
    <property type="protein sequence ID" value="APO70357.1"/>
    <property type="molecule type" value="Genomic_DNA"/>
</dbReference>
<proteinExistence type="predicted"/>
<dbReference type="Proteomes" id="UP000184749">
    <property type="component" value="Plasmid pRgalIE4872c"/>
</dbReference>
<organism evidence="1 2">
    <name type="scientific">Rhizobium gallicum</name>
    <dbReference type="NCBI Taxonomy" id="56730"/>
    <lineage>
        <taxon>Bacteria</taxon>
        <taxon>Pseudomonadati</taxon>
        <taxon>Pseudomonadota</taxon>
        <taxon>Alphaproteobacteria</taxon>
        <taxon>Hyphomicrobiales</taxon>
        <taxon>Rhizobiaceae</taxon>
        <taxon>Rhizobium/Agrobacterium group</taxon>
        <taxon>Rhizobium</taxon>
    </lineage>
</organism>
<name>A0A1L5NR37_9HYPH</name>
<keyword evidence="1" id="KW-0614">Plasmid</keyword>